<feature type="domain" description="GIY-YIG" evidence="2">
    <location>
        <begin position="10"/>
        <end position="87"/>
    </location>
</feature>
<proteinExistence type="inferred from homology"/>
<dbReference type="OrthoDB" id="9807770at2"/>
<evidence type="ECO:0000256" key="1">
    <source>
        <dbReference type="ARBA" id="ARBA00007435"/>
    </source>
</evidence>
<dbReference type="Pfam" id="PF01541">
    <property type="entry name" value="GIY-YIG"/>
    <property type="match status" value="1"/>
</dbReference>
<dbReference type="InterPro" id="IPR050190">
    <property type="entry name" value="UPF0213_domain"/>
</dbReference>
<accession>A0A2S7ZPU5</accession>
<protein>
    <submittedName>
        <fullName evidence="4">GIY-YIG nuclease family protein</fullName>
    </submittedName>
</protein>
<dbReference type="CDD" id="cd10456">
    <property type="entry name" value="GIY-YIG_UPF0213"/>
    <property type="match status" value="1"/>
</dbReference>
<dbReference type="EMBL" id="PPDF01000008">
    <property type="protein sequence ID" value="PQL25298.1"/>
    <property type="molecule type" value="Genomic_DNA"/>
</dbReference>
<evidence type="ECO:0000313" key="6">
    <source>
        <dbReference type="Proteomes" id="UP000300381"/>
    </source>
</evidence>
<sequence length="104" mass="12185">MMQVNKMDHERYFTYILRCADESLYCGWTTNLEKRVDAHNGLVTGGAKYTKGRRPVTLVYYESFRQKQEAQSREYAIKRLNKAQKLRLIASATMDTLENINLTE</sequence>
<reference evidence="3 6" key="2">
    <citation type="submission" date="2019-03" db="EMBL/GenBank/DDBJ databases">
        <title>Draft genome sequences of two Veillonella tobetsuensis clinical isolates from intraoperative bronchial fluids of elderly patients with pulmonary carcinoma.</title>
        <authorList>
            <person name="Akiyama T."/>
        </authorList>
    </citation>
    <scope>NUCLEOTIDE SEQUENCE [LARGE SCALE GENOMIC DNA]</scope>
    <source>
        <strain evidence="3 6">PAGU 1578</strain>
    </source>
</reference>
<comment type="similarity">
    <text evidence="1">Belongs to the UPF0213 family.</text>
</comment>
<evidence type="ECO:0000313" key="5">
    <source>
        <dbReference type="Proteomes" id="UP000238877"/>
    </source>
</evidence>
<dbReference type="PROSITE" id="PS50164">
    <property type="entry name" value="GIY_YIG"/>
    <property type="match status" value="1"/>
</dbReference>
<dbReference type="Gene3D" id="3.40.1440.10">
    <property type="entry name" value="GIY-YIG endonuclease"/>
    <property type="match status" value="1"/>
</dbReference>
<dbReference type="Proteomes" id="UP000238877">
    <property type="component" value="Unassembled WGS sequence"/>
</dbReference>
<comment type="caution">
    <text evidence="4">The sequence shown here is derived from an EMBL/GenBank/DDBJ whole genome shotgun (WGS) entry which is preliminary data.</text>
</comment>
<dbReference type="SUPFAM" id="SSF82771">
    <property type="entry name" value="GIY-YIG endonuclease"/>
    <property type="match status" value="1"/>
</dbReference>
<dbReference type="STRING" id="1110546.GCA_001078375_00123"/>
<dbReference type="EMBL" id="BJCQ01000016">
    <property type="protein sequence ID" value="GCL67317.1"/>
    <property type="molecule type" value="Genomic_DNA"/>
</dbReference>
<evidence type="ECO:0000313" key="3">
    <source>
        <dbReference type="EMBL" id="GCL67317.1"/>
    </source>
</evidence>
<dbReference type="PANTHER" id="PTHR34477">
    <property type="entry name" value="UPF0213 PROTEIN YHBQ"/>
    <property type="match status" value="1"/>
</dbReference>
<dbReference type="InterPro" id="IPR000305">
    <property type="entry name" value="GIY-YIG_endonuc"/>
</dbReference>
<reference evidence="4 5" key="1">
    <citation type="submission" date="2018-01" db="EMBL/GenBank/DDBJ databases">
        <title>Draft genome sequences of clinical isolates and type strains of oral Veillonella including Veillonella infantum sp., nov.</title>
        <authorList>
            <person name="Mashima I."/>
            <person name="Liao Y.-C."/>
            <person name="Sabharwal A."/>
            <person name="Haase E.M."/>
            <person name="Nakazawa F."/>
            <person name="Scannapieco F.A."/>
        </authorList>
    </citation>
    <scope>NUCLEOTIDE SEQUENCE [LARGE SCALE GENOMIC DNA]</scope>
    <source>
        <strain evidence="4 5">Y6</strain>
    </source>
</reference>
<organism evidence="4 5">
    <name type="scientific">Veillonella tobetsuensis</name>
    <dbReference type="NCBI Taxonomy" id="1110546"/>
    <lineage>
        <taxon>Bacteria</taxon>
        <taxon>Bacillati</taxon>
        <taxon>Bacillota</taxon>
        <taxon>Negativicutes</taxon>
        <taxon>Veillonellales</taxon>
        <taxon>Veillonellaceae</taxon>
        <taxon>Veillonella</taxon>
    </lineage>
</organism>
<evidence type="ECO:0000313" key="4">
    <source>
        <dbReference type="EMBL" id="PQL25298.1"/>
    </source>
</evidence>
<name>A0A2S7ZPU5_9FIRM</name>
<dbReference type="RefSeq" id="WP_059364861.1">
    <property type="nucleotide sequence ID" value="NZ_BJCQ01000016.1"/>
</dbReference>
<dbReference type="InterPro" id="IPR035901">
    <property type="entry name" value="GIY-YIG_endonuc_sf"/>
</dbReference>
<dbReference type="Proteomes" id="UP000300381">
    <property type="component" value="Unassembled WGS sequence"/>
</dbReference>
<dbReference type="AlphaFoldDB" id="A0A2S7ZPU5"/>
<dbReference type="PANTHER" id="PTHR34477:SF1">
    <property type="entry name" value="UPF0213 PROTEIN YHBQ"/>
    <property type="match status" value="1"/>
</dbReference>
<evidence type="ECO:0000259" key="2">
    <source>
        <dbReference type="PROSITE" id="PS50164"/>
    </source>
</evidence>
<gene>
    <name evidence="3" type="ORF">PAGU1578_09380</name>
    <name evidence="4" type="ORF">VTHSUH11_04260</name>
</gene>